<dbReference type="EMBL" id="BBZA01000165">
    <property type="protein sequence ID" value="GAP63580.1"/>
    <property type="molecule type" value="Genomic_DNA"/>
</dbReference>
<evidence type="ECO:0000313" key="4">
    <source>
        <dbReference type="Proteomes" id="UP000037784"/>
    </source>
</evidence>
<dbReference type="Gene3D" id="2.60.40.10">
    <property type="entry name" value="Immunoglobulins"/>
    <property type="match status" value="1"/>
</dbReference>
<dbReference type="Proteomes" id="UP000037784">
    <property type="component" value="Unassembled WGS sequence"/>
</dbReference>
<dbReference type="STRING" id="872965.SE16_14820"/>
<reference evidence="4" key="3">
    <citation type="submission" date="2015-08" db="EMBL/GenBank/DDBJ databases">
        <title>Draft Genome Sequence of a Heterotrophic Facultative Anaerobic Bacterium Ardenticatena maritima Strain 110S.</title>
        <authorList>
            <person name="Kawaichi S."/>
            <person name="Yoshida T."/>
            <person name="Sako Y."/>
            <person name="Nakamura R."/>
        </authorList>
    </citation>
    <scope>NUCLEOTIDE SEQUENCE [LARGE SCALE GENOMIC DNA]</scope>
    <source>
        <strain evidence="4">110S</strain>
    </source>
</reference>
<reference evidence="2" key="1">
    <citation type="journal article" date="2015" name="Genome Announc.">
        <title>Draft Genome Sequence of a Heterotrophic Facultative Anaerobic Thermophilic Bacterium, Ardenticatena maritima Strain 110ST.</title>
        <authorList>
            <person name="Kawaichi S."/>
            <person name="Yoshida T."/>
            <person name="Sako Y."/>
            <person name="Nakamura R."/>
        </authorList>
    </citation>
    <scope>NUCLEOTIDE SEQUENCE [LARGE SCALE GENOMIC DNA]</scope>
    <source>
        <strain evidence="2">110S</strain>
    </source>
</reference>
<proteinExistence type="predicted"/>
<dbReference type="InterPro" id="IPR032640">
    <property type="entry name" value="AMPK1_CBM"/>
</dbReference>
<keyword evidence="4" id="KW-1185">Reference proteome</keyword>
<evidence type="ECO:0000313" key="2">
    <source>
        <dbReference type="EMBL" id="GAP63580.1"/>
    </source>
</evidence>
<dbReference type="SUPFAM" id="SSF81296">
    <property type="entry name" value="E set domains"/>
    <property type="match status" value="1"/>
</dbReference>
<sequence length="96" mass="10921">MPRKTYSKTGAKCRVTFEVPADAAASHAVLLADFNEWQPLELTRRKDGRFSVTVSLESGRAYQYRFLLDGERWYDDPTADEFTPNTFGSQNAVVRV</sequence>
<feature type="domain" description="AMP-activated protein kinase glycogen-binding" evidence="1">
    <location>
        <begin position="30"/>
        <end position="96"/>
    </location>
</feature>
<name>A0A0M9UD57_9CHLR</name>
<accession>A0A0M9UD57</accession>
<evidence type="ECO:0000313" key="3">
    <source>
        <dbReference type="EMBL" id="KPL86536.1"/>
    </source>
</evidence>
<organism evidence="2 4">
    <name type="scientific">Ardenticatena maritima</name>
    <dbReference type="NCBI Taxonomy" id="872965"/>
    <lineage>
        <taxon>Bacteria</taxon>
        <taxon>Bacillati</taxon>
        <taxon>Chloroflexota</taxon>
        <taxon>Ardenticatenia</taxon>
        <taxon>Ardenticatenales</taxon>
        <taxon>Ardenticatenaceae</taxon>
        <taxon>Ardenticatena</taxon>
    </lineage>
</organism>
<evidence type="ECO:0000259" key="1">
    <source>
        <dbReference type="Pfam" id="PF16561"/>
    </source>
</evidence>
<evidence type="ECO:0000313" key="5">
    <source>
        <dbReference type="Proteomes" id="UP000050502"/>
    </source>
</evidence>
<reference evidence="3 5" key="2">
    <citation type="submission" date="2015-07" db="EMBL/GenBank/DDBJ databases">
        <title>Whole genome sequence of Ardenticatena maritima DSM 23922.</title>
        <authorList>
            <person name="Hemp J."/>
            <person name="Ward L.M."/>
            <person name="Pace L.A."/>
            <person name="Fischer W.W."/>
        </authorList>
    </citation>
    <scope>NUCLEOTIDE SEQUENCE [LARGE SCALE GENOMIC DNA]</scope>
    <source>
        <strain evidence="3 5">110S</strain>
    </source>
</reference>
<dbReference type="EMBL" id="LGKN01000009">
    <property type="protein sequence ID" value="KPL86536.1"/>
    <property type="molecule type" value="Genomic_DNA"/>
</dbReference>
<protein>
    <recommendedName>
        <fullName evidence="1">AMP-activated protein kinase glycogen-binding domain-containing protein</fullName>
    </recommendedName>
</protein>
<dbReference type="InterPro" id="IPR014756">
    <property type="entry name" value="Ig_E-set"/>
</dbReference>
<dbReference type="AlphaFoldDB" id="A0A0M9UD57"/>
<dbReference type="Pfam" id="PF16561">
    <property type="entry name" value="AMPK1_CBM"/>
    <property type="match status" value="1"/>
</dbReference>
<comment type="caution">
    <text evidence="2">The sequence shown here is derived from an EMBL/GenBank/DDBJ whole genome shotgun (WGS) entry which is preliminary data.</text>
</comment>
<dbReference type="Proteomes" id="UP000050502">
    <property type="component" value="Unassembled WGS sequence"/>
</dbReference>
<dbReference type="OrthoDB" id="9811945at2"/>
<dbReference type="CDD" id="cd07184">
    <property type="entry name" value="E_set_Isoamylase_like_N"/>
    <property type="match status" value="1"/>
</dbReference>
<dbReference type="InterPro" id="IPR013783">
    <property type="entry name" value="Ig-like_fold"/>
</dbReference>
<dbReference type="RefSeq" id="WP_054493392.1">
    <property type="nucleotide sequence ID" value="NZ_BBZA01000165.1"/>
</dbReference>
<gene>
    <name evidence="2" type="ORF">ARMA_2003</name>
    <name evidence="3" type="ORF">SE16_14820</name>
</gene>